<dbReference type="InterPro" id="IPR009100">
    <property type="entry name" value="AcylCoA_DH/oxidase_NM_dom_sf"/>
</dbReference>
<evidence type="ECO:0000256" key="1">
    <source>
        <dbReference type="ARBA" id="ARBA00001974"/>
    </source>
</evidence>
<feature type="domain" description="Acyl-CoA dehydrogenase/oxidase C-terminal" evidence="6">
    <location>
        <begin position="228"/>
        <end position="387"/>
    </location>
</feature>
<evidence type="ECO:0000259" key="6">
    <source>
        <dbReference type="Pfam" id="PF00441"/>
    </source>
</evidence>
<dbReference type="Gene3D" id="1.10.540.10">
    <property type="entry name" value="Acyl-CoA dehydrogenase/oxidase, N-terminal domain"/>
    <property type="match status" value="1"/>
</dbReference>
<dbReference type="Gene3D" id="1.20.140.10">
    <property type="entry name" value="Butyryl-CoA Dehydrogenase, subunit A, domain 3"/>
    <property type="match status" value="1"/>
</dbReference>
<dbReference type="Proteomes" id="UP000655443">
    <property type="component" value="Unassembled WGS sequence"/>
</dbReference>
<dbReference type="InterPro" id="IPR037069">
    <property type="entry name" value="AcylCoA_DH/ox_N_sf"/>
</dbReference>
<evidence type="ECO:0000256" key="4">
    <source>
        <dbReference type="ARBA" id="ARBA00022827"/>
    </source>
</evidence>
<dbReference type="InterPro" id="IPR006091">
    <property type="entry name" value="Acyl-CoA_Oxase/DH_mid-dom"/>
</dbReference>
<keyword evidence="5" id="KW-0560">Oxidoreductase</keyword>
<dbReference type="PANTHER" id="PTHR43884:SF12">
    <property type="entry name" value="ISOVALERYL-COA DEHYDROGENASE, MITOCHONDRIAL-RELATED"/>
    <property type="match status" value="1"/>
</dbReference>
<protein>
    <submittedName>
        <fullName evidence="9">Acyl-CoA dehydrogenase</fullName>
    </submittedName>
</protein>
<dbReference type="InterPro" id="IPR013786">
    <property type="entry name" value="AcylCoA_DH/ox_N"/>
</dbReference>
<accession>A0A918YQT1</accession>
<dbReference type="EMBL" id="BMVG01000031">
    <property type="protein sequence ID" value="GHE11981.1"/>
    <property type="molecule type" value="Genomic_DNA"/>
</dbReference>
<evidence type="ECO:0000256" key="2">
    <source>
        <dbReference type="ARBA" id="ARBA00009347"/>
    </source>
</evidence>
<dbReference type="Gene3D" id="2.40.110.10">
    <property type="entry name" value="Butyryl-CoA Dehydrogenase, subunit A, domain 2"/>
    <property type="match status" value="1"/>
</dbReference>
<dbReference type="Pfam" id="PF00441">
    <property type="entry name" value="Acyl-CoA_dh_1"/>
    <property type="match status" value="1"/>
</dbReference>
<dbReference type="InterPro" id="IPR046373">
    <property type="entry name" value="Acyl-CoA_Oxase/DH_mid-dom_sf"/>
</dbReference>
<name>A0A918YQT1_9ACTN</name>
<dbReference type="InterPro" id="IPR036250">
    <property type="entry name" value="AcylCo_DH-like_C"/>
</dbReference>
<evidence type="ECO:0000256" key="5">
    <source>
        <dbReference type="RuleBase" id="RU362125"/>
    </source>
</evidence>
<feature type="domain" description="Acyl-CoA oxidase/dehydrogenase middle" evidence="7">
    <location>
        <begin position="123"/>
        <end position="215"/>
    </location>
</feature>
<sequence length="415" mass="44736">MSESFLTESHRQLRHEVRAFAETVVAPRVADMEASHRIEHELAGQIARRGWVGATIGTEYGGMAVGHLAKTLIIAELSRISASMGAMVQASQLGTAKIMHFGTDEQKATWLPRIAAGTCLPTIAVTEEVSGSHVLGMQMTAERDGDDYLLNGAKVYVGNSHIGHLHGVVARTGTGSRGLTAFLVESGRPGLTVSPHQDTLGLHGFSFGELIFDNCRIPATNRLGAEGDGKDVAYSSSILYGRPNLTAVALGLHEAILETTTAFCRERIRYGKPLHALPTVQRKIGQIQSRLMTARLTAYHAASLLDGVLHNGTELRDDPPSCDAELMNAKFVNVEFLLDSARTAMEIHAAAGLQTDRPMERYLRDAHHIYAPAGTSDIQLLRLAETALGTSKGQYSHRFAGPEHATRHATTAIPA</sequence>
<comment type="similarity">
    <text evidence="2 5">Belongs to the acyl-CoA dehydrogenase family.</text>
</comment>
<reference evidence="9" key="2">
    <citation type="submission" date="2020-09" db="EMBL/GenBank/DDBJ databases">
        <authorList>
            <person name="Sun Q."/>
            <person name="Ohkuma M."/>
        </authorList>
    </citation>
    <scope>NUCLEOTIDE SEQUENCE</scope>
    <source>
        <strain evidence="9">JCM 4714</strain>
    </source>
</reference>
<dbReference type="FunFam" id="1.10.540.10:FF:000026">
    <property type="entry name" value="Acyl-CoA dehydrogenase medium chain"/>
    <property type="match status" value="1"/>
</dbReference>
<comment type="cofactor">
    <cofactor evidence="1 5">
        <name>FAD</name>
        <dbReference type="ChEBI" id="CHEBI:57692"/>
    </cofactor>
</comment>
<keyword evidence="10" id="KW-1185">Reference proteome</keyword>
<reference evidence="9" key="1">
    <citation type="journal article" date="2014" name="Int. J. Syst. Evol. Microbiol.">
        <title>Complete genome sequence of Corynebacterium casei LMG S-19264T (=DSM 44701T), isolated from a smear-ripened cheese.</title>
        <authorList>
            <consortium name="US DOE Joint Genome Institute (JGI-PGF)"/>
            <person name="Walter F."/>
            <person name="Albersmeier A."/>
            <person name="Kalinowski J."/>
            <person name="Ruckert C."/>
        </authorList>
    </citation>
    <scope>NUCLEOTIDE SEQUENCE</scope>
    <source>
        <strain evidence="9">JCM 4714</strain>
    </source>
</reference>
<dbReference type="SUPFAM" id="SSF56645">
    <property type="entry name" value="Acyl-CoA dehydrogenase NM domain-like"/>
    <property type="match status" value="1"/>
</dbReference>
<evidence type="ECO:0000313" key="9">
    <source>
        <dbReference type="EMBL" id="GHE11981.1"/>
    </source>
</evidence>
<evidence type="ECO:0000256" key="3">
    <source>
        <dbReference type="ARBA" id="ARBA00022630"/>
    </source>
</evidence>
<evidence type="ECO:0000259" key="8">
    <source>
        <dbReference type="Pfam" id="PF02771"/>
    </source>
</evidence>
<evidence type="ECO:0000313" key="10">
    <source>
        <dbReference type="Proteomes" id="UP000655443"/>
    </source>
</evidence>
<dbReference type="InterPro" id="IPR009075">
    <property type="entry name" value="AcylCo_DH/oxidase_C"/>
</dbReference>
<dbReference type="PANTHER" id="PTHR43884">
    <property type="entry name" value="ACYL-COA DEHYDROGENASE"/>
    <property type="match status" value="1"/>
</dbReference>
<evidence type="ECO:0000259" key="7">
    <source>
        <dbReference type="Pfam" id="PF02770"/>
    </source>
</evidence>
<organism evidence="9 10">
    <name type="scientific">Streptomyces alanosinicus</name>
    <dbReference type="NCBI Taxonomy" id="68171"/>
    <lineage>
        <taxon>Bacteria</taxon>
        <taxon>Bacillati</taxon>
        <taxon>Actinomycetota</taxon>
        <taxon>Actinomycetes</taxon>
        <taxon>Kitasatosporales</taxon>
        <taxon>Streptomycetaceae</taxon>
        <taxon>Streptomyces</taxon>
    </lineage>
</organism>
<keyword evidence="3 5" id="KW-0285">Flavoprotein</keyword>
<feature type="domain" description="Acyl-CoA dehydrogenase/oxidase N-terminal" evidence="8">
    <location>
        <begin position="7"/>
        <end position="117"/>
    </location>
</feature>
<keyword evidence="4 5" id="KW-0274">FAD</keyword>
<dbReference type="GO" id="GO:0003995">
    <property type="term" value="F:acyl-CoA dehydrogenase activity"/>
    <property type="evidence" value="ECO:0007669"/>
    <property type="project" value="TreeGrafter"/>
</dbReference>
<dbReference type="SUPFAM" id="SSF47203">
    <property type="entry name" value="Acyl-CoA dehydrogenase C-terminal domain-like"/>
    <property type="match status" value="1"/>
</dbReference>
<dbReference type="GO" id="GO:0050660">
    <property type="term" value="F:flavin adenine dinucleotide binding"/>
    <property type="evidence" value="ECO:0007669"/>
    <property type="project" value="InterPro"/>
</dbReference>
<proteinExistence type="inferred from homology"/>
<dbReference type="PIRSF" id="PIRSF016578">
    <property type="entry name" value="HsaA"/>
    <property type="match status" value="1"/>
</dbReference>
<dbReference type="Pfam" id="PF02771">
    <property type="entry name" value="Acyl-CoA_dh_N"/>
    <property type="match status" value="1"/>
</dbReference>
<gene>
    <name evidence="9" type="ORF">GCM10010339_73660</name>
</gene>
<dbReference type="Pfam" id="PF02770">
    <property type="entry name" value="Acyl-CoA_dh_M"/>
    <property type="match status" value="1"/>
</dbReference>
<dbReference type="AlphaFoldDB" id="A0A918YQT1"/>
<dbReference type="RefSeq" id="WP_229882217.1">
    <property type="nucleotide sequence ID" value="NZ_BMVG01000031.1"/>
</dbReference>
<comment type="caution">
    <text evidence="9">The sequence shown here is derived from an EMBL/GenBank/DDBJ whole genome shotgun (WGS) entry which is preliminary data.</text>
</comment>